<keyword evidence="1" id="KW-0472">Membrane</keyword>
<dbReference type="EMBL" id="JABAGO010000011">
    <property type="protein sequence ID" value="NME98277.1"/>
    <property type="molecule type" value="Genomic_DNA"/>
</dbReference>
<dbReference type="GeneID" id="92841510"/>
<dbReference type="AlphaFoldDB" id="A0A848CWL6"/>
<organism evidence="2 3">
    <name type="scientific">Aneurinibacillus aneurinilyticus</name>
    <name type="common">Bacillus aneurinolyticus</name>
    <dbReference type="NCBI Taxonomy" id="1391"/>
    <lineage>
        <taxon>Bacteria</taxon>
        <taxon>Bacillati</taxon>
        <taxon>Bacillota</taxon>
        <taxon>Bacilli</taxon>
        <taxon>Bacillales</taxon>
        <taxon>Paenibacillaceae</taxon>
        <taxon>Aneurinibacillus group</taxon>
        <taxon>Aneurinibacillus</taxon>
    </lineage>
</organism>
<dbReference type="OrthoDB" id="9967607at2"/>
<keyword evidence="1" id="KW-1133">Transmembrane helix</keyword>
<sequence length="85" mass="9955">MKKWKALDIVQLIISLVVVSMSLVNLLTSPTHDYFQGFVIQFFVGLMFGVMALNHFIQKQKKFAIFLSFVMLFSFYASFYIFNVR</sequence>
<dbReference type="RefSeq" id="WP_021624530.1">
    <property type="nucleotide sequence ID" value="NZ_CABKST010000262.1"/>
</dbReference>
<evidence type="ECO:0000256" key="1">
    <source>
        <dbReference type="SAM" id="Phobius"/>
    </source>
</evidence>
<dbReference type="Proteomes" id="UP000561326">
    <property type="component" value="Unassembled WGS sequence"/>
</dbReference>
<protein>
    <recommendedName>
        <fullName evidence="4">DUF3953 domain-containing protein</fullName>
    </recommendedName>
</protein>
<reference evidence="2 3" key="1">
    <citation type="submission" date="2020-04" db="EMBL/GenBank/DDBJ databases">
        <authorList>
            <person name="Hitch T.C.A."/>
            <person name="Wylensek D."/>
            <person name="Clavel T."/>
        </authorList>
    </citation>
    <scope>NUCLEOTIDE SEQUENCE [LARGE SCALE GENOMIC DNA]</scope>
    <source>
        <strain evidence="2 3">WB01_D5_05</strain>
    </source>
</reference>
<feature type="transmembrane region" description="Helical" evidence="1">
    <location>
        <begin position="63"/>
        <end position="82"/>
    </location>
</feature>
<proteinExistence type="predicted"/>
<evidence type="ECO:0000313" key="2">
    <source>
        <dbReference type="EMBL" id="NME98277.1"/>
    </source>
</evidence>
<accession>A0A848CWL6</accession>
<keyword evidence="1" id="KW-0812">Transmembrane</keyword>
<feature type="transmembrane region" description="Helical" evidence="1">
    <location>
        <begin position="7"/>
        <end position="28"/>
    </location>
</feature>
<feature type="transmembrane region" description="Helical" evidence="1">
    <location>
        <begin position="34"/>
        <end position="56"/>
    </location>
</feature>
<gene>
    <name evidence="2" type="ORF">HF838_08385</name>
</gene>
<comment type="caution">
    <text evidence="2">The sequence shown here is derived from an EMBL/GenBank/DDBJ whole genome shotgun (WGS) entry which is preliminary data.</text>
</comment>
<evidence type="ECO:0000313" key="3">
    <source>
        <dbReference type="Proteomes" id="UP000561326"/>
    </source>
</evidence>
<evidence type="ECO:0008006" key="4">
    <source>
        <dbReference type="Google" id="ProtNLM"/>
    </source>
</evidence>
<name>A0A848CWL6_ANEAE</name>